<dbReference type="AlphaFoldDB" id="A0A7S4A6H1"/>
<name>A0A7S4A6H1_9STRA</name>
<proteinExistence type="predicted"/>
<gene>
    <name evidence="2" type="ORF">PCAL00307_LOCUS20771</name>
    <name evidence="3" type="ORF">PECAL_4P02710</name>
</gene>
<protein>
    <submittedName>
        <fullName evidence="2">Uncharacterized protein</fullName>
    </submittedName>
</protein>
<organism evidence="2">
    <name type="scientific">Pelagomonas calceolata</name>
    <dbReference type="NCBI Taxonomy" id="35677"/>
    <lineage>
        <taxon>Eukaryota</taxon>
        <taxon>Sar</taxon>
        <taxon>Stramenopiles</taxon>
        <taxon>Ochrophyta</taxon>
        <taxon>Pelagophyceae</taxon>
        <taxon>Pelagomonadales</taxon>
        <taxon>Pelagomonadaceae</taxon>
        <taxon>Pelagomonas</taxon>
    </lineage>
</organism>
<dbReference type="EMBL" id="CAKKNE010000004">
    <property type="protein sequence ID" value="CAH0373098.1"/>
    <property type="molecule type" value="Genomic_DNA"/>
</dbReference>
<dbReference type="Proteomes" id="UP000789595">
    <property type="component" value="Unassembled WGS sequence"/>
</dbReference>
<reference evidence="3" key="2">
    <citation type="submission" date="2021-11" db="EMBL/GenBank/DDBJ databases">
        <authorList>
            <consortium name="Genoscope - CEA"/>
            <person name="William W."/>
        </authorList>
    </citation>
    <scope>NUCLEOTIDE SEQUENCE</scope>
</reference>
<reference evidence="2" key="1">
    <citation type="submission" date="2021-01" db="EMBL/GenBank/DDBJ databases">
        <authorList>
            <person name="Corre E."/>
            <person name="Pelletier E."/>
            <person name="Niang G."/>
            <person name="Scheremetjew M."/>
            <person name="Finn R."/>
            <person name="Kale V."/>
            <person name="Holt S."/>
            <person name="Cochrane G."/>
            <person name="Meng A."/>
            <person name="Brown T."/>
            <person name="Cohen L."/>
        </authorList>
    </citation>
    <scope>NUCLEOTIDE SEQUENCE</scope>
    <source>
        <strain evidence="2">CCMP1756</strain>
    </source>
</reference>
<keyword evidence="4" id="KW-1185">Reference proteome</keyword>
<evidence type="ECO:0000313" key="3">
    <source>
        <dbReference type="EMBL" id="CAH0373098.1"/>
    </source>
</evidence>
<dbReference type="EMBL" id="HBIW01024069">
    <property type="protein sequence ID" value="CAE0705322.1"/>
    <property type="molecule type" value="Transcribed_RNA"/>
</dbReference>
<feature type="region of interest" description="Disordered" evidence="1">
    <location>
        <begin position="1"/>
        <end position="76"/>
    </location>
</feature>
<sequence>MVGKTASLGPISPLRTTLTNNYRSPPVTPSRSPRRLDGEVATPPGLPSLRRGPLTDWVDDRSSEALPPSPPRIRLPSLQRPKRNAVACAVVALACALALQGSPATPEPLAVVDLSVTDYSAEPDLSQPPAPVPAPVYHLTHALLDARAEALKALPLQTTPPTPERHVVGKGASTVSWRLDPWLVNAALGTLITADVYVESRLFAQRQLEVRSADQRVAVDFGSLPDGVHGLSVVLKSASTLPRFAPQTLRATLTATGC</sequence>
<evidence type="ECO:0000313" key="2">
    <source>
        <dbReference type="EMBL" id="CAE0705322.1"/>
    </source>
</evidence>
<evidence type="ECO:0000313" key="4">
    <source>
        <dbReference type="Proteomes" id="UP000789595"/>
    </source>
</evidence>
<evidence type="ECO:0000256" key="1">
    <source>
        <dbReference type="SAM" id="MobiDB-lite"/>
    </source>
</evidence>
<accession>A0A7S4A6H1</accession>